<accession>A0A8C3TQK5</accession>
<evidence type="ECO:0000256" key="1">
    <source>
        <dbReference type="SAM" id="MobiDB-lite"/>
    </source>
</evidence>
<reference evidence="2" key="2">
    <citation type="submission" date="2025-08" db="UniProtKB">
        <authorList>
            <consortium name="Ensembl"/>
        </authorList>
    </citation>
    <scope>IDENTIFICATION</scope>
</reference>
<evidence type="ECO:0000313" key="3">
    <source>
        <dbReference type="Proteomes" id="UP000694563"/>
    </source>
</evidence>
<sequence length="119" mass="12959">LEGRTERTGSCHRPSTAKGEGKNEHEASAELKQAARYLGRKQPKEPQELKPRVTNSSYHLPLSAITAAHGFRSQAERKVFHGAETTLGCQGDAAKTMQTPTCWAARTGLHPLQLGVGQR</sequence>
<name>A0A8C3TQK5_CATUS</name>
<evidence type="ECO:0000313" key="2">
    <source>
        <dbReference type="Ensembl" id="ENSCUSP00005002316.1"/>
    </source>
</evidence>
<protein>
    <submittedName>
        <fullName evidence="2">Uncharacterized protein</fullName>
    </submittedName>
</protein>
<organism evidence="2 3">
    <name type="scientific">Catharus ustulatus</name>
    <name type="common">Russet-backed thrush</name>
    <name type="synonym">Hylocichla ustulatus</name>
    <dbReference type="NCBI Taxonomy" id="91951"/>
    <lineage>
        <taxon>Eukaryota</taxon>
        <taxon>Metazoa</taxon>
        <taxon>Chordata</taxon>
        <taxon>Craniata</taxon>
        <taxon>Vertebrata</taxon>
        <taxon>Euteleostomi</taxon>
        <taxon>Archelosauria</taxon>
        <taxon>Archosauria</taxon>
        <taxon>Dinosauria</taxon>
        <taxon>Saurischia</taxon>
        <taxon>Theropoda</taxon>
        <taxon>Coelurosauria</taxon>
        <taxon>Aves</taxon>
        <taxon>Neognathae</taxon>
        <taxon>Neoaves</taxon>
        <taxon>Telluraves</taxon>
        <taxon>Australaves</taxon>
        <taxon>Passeriformes</taxon>
        <taxon>Turdidae</taxon>
        <taxon>Catharus</taxon>
    </lineage>
</organism>
<feature type="compositionally biased region" description="Basic and acidic residues" evidence="1">
    <location>
        <begin position="42"/>
        <end position="51"/>
    </location>
</feature>
<proteinExistence type="predicted"/>
<reference evidence="2" key="3">
    <citation type="submission" date="2025-09" db="UniProtKB">
        <authorList>
            <consortium name="Ensembl"/>
        </authorList>
    </citation>
    <scope>IDENTIFICATION</scope>
</reference>
<dbReference type="Ensembl" id="ENSCUST00005002443.1">
    <property type="protein sequence ID" value="ENSCUSP00005002316.1"/>
    <property type="gene ID" value="ENSCUSG00005001578.1"/>
</dbReference>
<keyword evidence="3" id="KW-1185">Reference proteome</keyword>
<feature type="compositionally biased region" description="Basic and acidic residues" evidence="1">
    <location>
        <begin position="19"/>
        <end position="29"/>
    </location>
</feature>
<reference evidence="2" key="1">
    <citation type="submission" date="2020-10" db="EMBL/GenBank/DDBJ databases">
        <title>Catharus ustulatus (Swainson's thrush) genome, bCatUst1, primary haplotype v2.</title>
        <authorList>
            <person name="Delmore K."/>
            <person name="Vafadar M."/>
            <person name="Formenti G."/>
            <person name="Chow W."/>
            <person name="Pelan S."/>
            <person name="Howe K."/>
            <person name="Rhie A."/>
            <person name="Mountcastle J."/>
            <person name="Haase B."/>
            <person name="Fedrigo O."/>
            <person name="Jarvis E.D."/>
        </authorList>
    </citation>
    <scope>NUCLEOTIDE SEQUENCE [LARGE SCALE GENOMIC DNA]</scope>
</reference>
<dbReference type="AlphaFoldDB" id="A0A8C3TQK5"/>
<feature type="region of interest" description="Disordered" evidence="1">
    <location>
        <begin position="1"/>
        <end position="55"/>
    </location>
</feature>
<dbReference type="Proteomes" id="UP000694563">
    <property type="component" value="Chromosome 9"/>
</dbReference>